<dbReference type="PANTHER" id="PTHR42698:SF1">
    <property type="entry name" value="GTPASE ERA, MITOCHONDRIAL"/>
    <property type="match status" value="1"/>
</dbReference>
<evidence type="ECO:0000256" key="5">
    <source>
        <dbReference type="ARBA" id="ARBA00022884"/>
    </source>
</evidence>
<dbReference type="NCBIfam" id="NF000908">
    <property type="entry name" value="PRK00089.1"/>
    <property type="match status" value="1"/>
</dbReference>
<gene>
    <name evidence="7" type="primary">era</name>
    <name evidence="12" type="ORF">BXY57_1449</name>
</gene>
<feature type="domain" description="Era-type G" evidence="11">
    <location>
        <begin position="3"/>
        <end position="175"/>
    </location>
</feature>
<dbReference type="InterPro" id="IPR004044">
    <property type="entry name" value="KH_dom_type_2"/>
</dbReference>
<feature type="region of interest" description="G3" evidence="8">
    <location>
        <begin position="58"/>
        <end position="61"/>
    </location>
</feature>
<comment type="caution">
    <text evidence="12">The sequence shown here is derived from an EMBL/GenBank/DDBJ whole genome shotgun (WGS) entry which is preliminary data.</text>
</comment>
<dbReference type="OrthoDB" id="9805918at2"/>
<dbReference type="GO" id="GO:0043024">
    <property type="term" value="F:ribosomal small subunit binding"/>
    <property type="evidence" value="ECO:0007669"/>
    <property type="project" value="TreeGrafter"/>
</dbReference>
<evidence type="ECO:0000313" key="12">
    <source>
        <dbReference type="EMBL" id="PJJ75857.1"/>
    </source>
</evidence>
<feature type="region of interest" description="G1" evidence="8">
    <location>
        <begin position="11"/>
        <end position="18"/>
    </location>
</feature>
<evidence type="ECO:0000259" key="11">
    <source>
        <dbReference type="PROSITE" id="PS51713"/>
    </source>
</evidence>
<evidence type="ECO:0000256" key="8">
    <source>
        <dbReference type="PROSITE-ProRule" id="PRU01050"/>
    </source>
</evidence>
<dbReference type="SUPFAM" id="SSF52540">
    <property type="entry name" value="P-loop containing nucleoside triphosphate hydrolases"/>
    <property type="match status" value="1"/>
</dbReference>
<evidence type="ECO:0000256" key="1">
    <source>
        <dbReference type="ARBA" id="ARBA00007921"/>
    </source>
</evidence>
<evidence type="ECO:0000256" key="2">
    <source>
        <dbReference type="ARBA" id="ARBA00020484"/>
    </source>
</evidence>
<dbReference type="Gene3D" id="3.40.50.300">
    <property type="entry name" value="P-loop containing nucleotide triphosphate hydrolases"/>
    <property type="match status" value="1"/>
</dbReference>
<dbReference type="EMBL" id="PGFG01000001">
    <property type="protein sequence ID" value="PJJ75857.1"/>
    <property type="molecule type" value="Genomic_DNA"/>
</dbReference>
<keyword evidence="6 7" id="KW-0342">GTP-binding</keyword>
<keyword evidence="5 7" id="KW-0694">RNA-binding</keyword>
<keyword evidence="4 7" id="KW-0547">Nucleotide-binding</keyword>
<comment type="function">
    <text evidence="7">An essential GTPase that binds both GDP and GTP, with rapid nucleotide exchange. Plays a role in 16S rRNA processing and 30S ribosomal subunit biogenesis and possibly also in cell cycle regulation and energy metabolism.</text>
</comment>
<evidence type="ECO:0000256" key="7">
    <source>
        <dbReference type="HAMAP-Rule" id="MF_00367"/>
    </source>
</evidence>
<dbReference type="InterPro" id="IPR009019">
    <property type="entry name" value="KH_sf_prok-type"/>
</dbReference>
<dbReference type="GO" id="GO:0005829">
    <property type="term" value="C:cytosol"/>
    <property type="evidence" value="ECO:0007669"/>
    <property type="project" value="TreeGrafter"/>
</dbReference>
<keyword evidence="7" id="KW-0472">Membrane</keyword>
<feature type="region of interest" description="G5" evidence="8">
    <location>
        <begin position="154"/>
        <end position="156"/>
    </location>
</feature>
<dbReference type="FunFam" id="3.30.300.20:FF:000003">
    <property type="entry name" value="GTPase Era"/>
    <property type="match status" value="1"/>
</dbReference>
<feature type="region of interest" description="G4" evidence="8">
    <location>
        <begin position="118"/>
        <end position="121"/>
    </location>
</feature>
<feature type="binding site" evidence="7">
    <location>
        <begin position="58"/>
        <end position="62"/>
    </location>
    <ligand>
        <name>GTP</name>
        <dbReference type="ChEBI" id="CHEBI:37565"/>
    </ligand>
</feature>
<evidence type="ECO:0000256" key="9">
    <source>
        <dbReference type="RuleBase" id="RU003761"/>
    </source>
</evidence>
<proteinExistence type="inferred from homology"/>
<name>A0A2M9CVC5_9BACT</name>
<evidence type="ECO:0000256" key="3">
    <source>
        <dbReference type="ARBA" id="ARBA00022517"/>
    </source>
</evidence>
<keyword evidence="7" id="KW-0699">rRNA-binding</keyword>
<sequence>MFRSGFVSIIGRPNVGKSTLMNRFVGEKISIVTPKAQTTRHRIAGILSSESYQIVFIDTPGILDPAYKLQEKMMEAMHKAVQDADVVLYLTDITESPDEVKSRISSLQLQVPCMLAINKIDLLKSAAGEDEERTVESFLQAYQAFPAVVKILPISAQEGWGLDQLLEALIEYLPEGQPYYPTDELTDKPMRFIVAEIIREKIFLLTREEIPYHTAVVIQSYEDKETLTRIRAEIIVSRESQKGIILGEKGRMIREIGRLAREEIEQMIGRKVFLELFVKVRPGWRENDRFLSSFGYTP</sequence>
<feature type="region of interest" description="G2" evidence="8">
    <location>
        <begin position="37"/>
        <end position="41"/>
    </location>
</feature>
<dbReference type="GO" id="GO:0005525">
    <property type="term" value="F:GTP binding"/>
    <property type="evidence" value="ECO:0007669"/>
    <property type="project" value="UniProtKB-UniRule"/>
</dbReference>
<dbReference type="InterPro" id="IPR006073">
    <property type="entry name" value="GTP-bd"/>
</dbReference>
<dbReference type="AlphaFoldDB" id="A0A2M9CVC5"/>
<dbReference type="Pfam" id="PF01926">
    <property type="entry name" value="MMR_HSR1"/>
    <property type="match status" value="1"/>
</dbReference>
<dbReference type="Proteomes" id="UP000230000">
    <property type="component" value="Unassembled WGS sequence"/>
</dbReference>
<dbReference type="PROSITE" id="PS50823">
    <property type="entry name" value="KH_TYPE_2"/>
    <property type="match status" value="1"/>
</dbReference>
<dbReference type="PROSITE" id="PS51713">
    <property type="entry name" value="G_ERA"/>
    <property type="match status" value="1"/>
</dbReference>
<dbReference type="GO" id="GO:0003924">
    <property type="term" value="F:GTPase activity"/>
    <property type="evidence" value="ECO:0007669"/>
    <property type="project" value="UniProtKB-UniRule"/>
</dbReference>
<dbReference type="InterPro" id="IPR005225">
    <property type="entry name" value="Small_GTP-bd"/>
</dbReference>
<feature type="binding site" evidence="7">
    <location>
        <begin position="118"/>
        <end position="121"/>
    </location>
    <ligand>
        <name>GTP</name>
        <dbReference type="ChEBI" id="CHEBI:37565"/>
    </ligand>
</feature>
<feature type="domain" description="KH type-2" evidence="10">
    <location>
        <begin position="206"/>
        <end position="282"/>
    </location>
</feature>
<dbReference type="Pfam" id="PF07650">
    <property type="entry name" value="KH_2"/>
    <property type="match status" value="1"/>
</dbReference>
<organism evidence="12 13">
    <name type="scientific">Thermoflavifilum aggregans</name>
    <dbReference type="NCBI Taxonomy" id="454188"/>
    <lineage>
        <taxon>Bacteria</taxon>
        <taxon>Pseudomonadati</taxon>
        <taxon>Bacteroidota</taxon>
        <taxon>Chitinophagia</taxon>
        <taxon>Chitinophagales</taxon>
        <taxon>Chitinophagaceae</taxon>
        <taxon>Thermoflavifilum</taxon>
    </lineage>
</organism>
<dbReference type="InterPro" id="IPR027417">
    <property type="entry name" value="P-loop_NTPase"/>
</dbReference>
<dbReference type="InterPro" id="IPR030388">
    <property type="entry name" value="G_ERA_dom"/>
</dbReference>
<evidence type="ECO:0000256" key="4">
    <source>
        <dbReference type="ARBA" id="ARBA00022741"/>
    </source>
</evidence>
<dbReference type="InterPro" id="IPR015946">
    <property type="entry name" value="KH_dom-like_a/b"/>
</dbReference>
<dbReference type="GO" id="GO:0000028">
    <property type="term" value="P:ribosomal small subunit assembly"/>
    <property type="evidence" value="ECO:0007669"/>
    <property type="project" value="TreeGrafter"/>
</dbReference>
<dbReference type="GO" id="GO:0070181">
    <property type="term" value="F:small ribosomal subunit rRNA binding"/>
    <property type="evidence" value="ECO:0007669"/>
    <property type="project" value="UniProtKB-UniRule"/>
</dbReference>
<dbReference type="Gene3D" id="3.30.300.20">
    <property type="match status" value="1"/>
</dbReference>
<dbReference type="InterPro" id="IPR005662">
    <property type="entry name" value="GTPase_Era-like"/>
</dbReference>
<keyword evidence="7" id="KW-0963">Cytoplasm</keyword>
<dbReference type="PANTHER" id="PTHR42698">
    <property type="entry name" value="GTPASE ERA"/>
    <property type="match status" value="1"/>
</dbReference>
<evidence type="ECO:0000313" key="13">
    <source>
        <dbReference type="Proteomes" id="UP000230000"/>
    </source>
</evidence>
<protein>
    <recommendedName>
        <fullName evidence="2 7">GTPase Era</fullName>
    </recommendedName>
</protein>
<dbReference type="HAMAP" id="MF_00367">
    <property type="entry name" value="GTPase_Era"/>
    <property type="match status" value="1"/>
</dbReference>
<dbReference type="CDD" id="cd04163">
    <property type="entry name" value="Era"/>
    <property type="match status" value="1"/>
</dbReference>
<keyword evidence="7" id="KW-1003">Cell membrane</keyword>
<dbReference type="CDD" id="cd22534">
    <property type="entry name" value="KH-II_Era"/>
    <property type="match status" value="1"/>
</dbReference>
<dbReference type="RefSeq" id="WP_100314410.1">
    <property type="nucleotide sequence ID" value="NZ_PGFG01000001.1"/>
</dbReference>
<evidence type="ECO:0000256" key="6">
    <source>
        <dbReference type="ARBA" id="ARBA00023134"/>
    </source>
</evidence>
<keyword evidence="13" id="KW-1185">Reference proteome</keyword>
<dbReference type="PRINTS" id="PR00326">
    <property type="entry name" value="GTP1OBG"/>
</dbReference>
<comment type="subunit">
    <text evidence="7">Monomer.</text>
</comment>
<comment type="subcellular location">
    <subcellularLocation>
        <location evidence="7">Cytoplasm</location>
    </subcellularLocation>
    <subcellularLocation>
        <location evidence="7">Cell membrane</location>
        <topology evidence="7">Peripheral membrane protein</topology>
    </subcellularLocation>
</comment>
<reference evidence="12 13" key="1">
    <citation type="submission" date="2017-11" db="EMBL/GenBank/DDBJ databases">
        <title>Genomic Encyclopedia of Archaeal and Bacterial Type Strains, Phase II (KMG-II): From Individual Species to Whole Genera.</title>
        <authorList>
            <person name="Goeker M."/>
        </authorList>
    </citation>
    <scope>NUCLEOTIDE SEQUENCE [LARGE SCALE GENOMIC DNA]</scope>
    <source>
        <strain evidence="12 13">DSM 27268</strain>
    </source>
</reference>
<dbReference type="NCBIfam" id="TIGR00231">
    <property type="entry name" value="small_GTP"/>
    <property type="match status" value="1"/>
</dbReference>
<dbReference type="GO" id="GO:0005886">
    <property type="term" value="C:plasma membrane"/>
    <property type="evidence" value="ECO:0007669"/>
    <property type="project" value="UniProtKB-SubCell"/>
</dbReference>
<comment type="similarity">
    <text evidence="1 7 8 9">Belongs to the TRAFAC class TrmE-Era-EngA-EngB-Septin-like GTPase superfamily. Era GTPase family.</text>
</comment>
<evidence type="ECO:0000259" key="10">
    <source>
        <dbReference type="PROSITE" id="PS50823"/>
    </source>
</evidence>
<keyword evidence="3 7" id="KW-0690">Ribosome biogenesis</keyword>
<feature type="binding site" evidence="7">
    <location>
        <begin position="11"/>
        <end position="18"/>
    </location>
    <ligand>
        <name>GTP</name>
        <dbReference type="ChEBI" id="CHEBI:37565"/>
    </ligand>
</feature>
<dbReference type="NCBIfam" id="TIGR00436">
    <property type="entry name" value="era"/>
    <property type="match status" value="1"/>
</dbReference>
<accession>A0A2M9CVC5</accession>
<dbReference type="SUPFAM" id="SSF54814">
    <property type="entry name" value="Prokaryotic type KH domain (KH-domain type II)"/>
    <property type="match status" value="1"/>
</dbReference>